<gene>
    <name evidence="1" type="ORF">GQ55_4G073800</name>
</gene>
<dbReference type="EMBL" id="CM009752">
    <property type="protein sequence ID" value="PUZ59822.1"/>
    <property type="molecule type" value="Genomic_DNA"/>
</dbReference>
<evidence type="ECO:0000313" key="1">
    <source>
        <dbReference type="EMBL" id="PUZ59822.1"/>
    </source>
</evidence>
<protein>
    <submittedName>
        <fullName evidence="1">Uncharacterized protein</fullName>
    </submittedName>
</protein>
<evidence type="ECO:0000313" key="2">
    <source>
        <dbReference type="Proteomes" id="UP000244336"/>
    </source>
</evidence>
<organism evidence="1 2">
    <name type="scientific">Panicum hallii var. hallii</name>
    <dbReference type="NCBI Taxonomy" id="1504633"/>
    <lineage>
        <taxon>Eukaryota</taxon>
        <taxon>Viridiplantae</taxon>
        <taxon>Streptophyta</taxon>
        <taxon>Embryophyta</taxon>
        <taxon>Tracheophyta</taxon>
        <taxon>Spermatophyta</taxon>
        <taxon>Magnoliopsida</taxon>
        <taxon>Liliopsida</taxon>
        <taxon>Poales</taxon>
        <taxon>Poaceae</taxon>
        <taxon>PACMAD clade</taxon>
        <taxon>Panicoideae</taxon>
        <taxon>Panicodae</taxon>
        <taxon>Paniceae</taxon>
        <taxon>Panicinae</taxon>
        <taxon>Panicum</taxon>
        <taxon>Panicum sect. Panicum</taxon>
    </lineage>
</organism>
<dbReference type="Gramene" id="PUZ59822">
    <property type="protein sequence ID" value="PUZ59822"/>
    <property type="gene ID" value="GQ55_4G073800"/>
</dbReference>
<keyword evidence="2" id="KW-1185">Reference proteome</keyword>
<dbReference type="Proteomes" id="UP000244336">
    <property type="component" value="Chromosome 4"/>
</dbReference>
<dbReference type="AlphaFoldDB" id="A0A2T7DW56"/>
<proteinExistence type="predicted"/>
<name>A0A2T7DW56_9POAL</name>
<sequence length="39" mass="4911">MRQRFEYYLRDWRMLRLRGMGGPQKLNAHVSIWHAYYPL</sequence>
<reference evidence="1 2" key="1">
    <citation type="submission" date="2018-04" db="EMBL/GenBank/DDBJ databases">
        <title>WGS assembly of Panicum hallii var. hallii HAL2.</title>
        <authorList>
            <person name="Lovell J."/>
            <person name="Jenkins J."/>
            <person name="Lowry D."/>
            <person name="Mamidi S."/>
            <person name="Sreedasyam A."/>
            <person name="Weng X."/>
            <person name="Barry K."/>
            <person name="Bonette J."/>
            <person name="Campitelli B."/>
            <person name="Daum C."/>
            <person name="Gordon S."/>
            <person name="Gould B."/>
            <person name="Lipzen A."/>
            <person name="MacQueen A."/>
            <person name="Palacio-Mejia J."/>
            <person name="Plott C."/>
            <person name="Shakirov E."/>
            <person name="Shu S."/>
            <person name="Yoshinaga Y."/>
            <person name="Zane M."/>
            <person name="Rokhsar D."/>
            <person name="Grimwood J."/>
            <person name="Schmutz J."/>
            <person name="Juenger T."/>
        </authorList>
    </citation>
    <scope>NUCLEOTIDE SEQUENCE [LARGE SCALE GENOMIC DNA]</scope>
    <source>
        <strain evidence="2">cv. HAL2</strain>
    </source>
</reference>
<accession>A0A2T7DW56</accession>